<dbReference type="EMBL" id="JAUSUB010000014">
    <property type="protein sequence ID" value="MDQ0271403.1"/>
    <property type="molecule type" value="Genomic_DNA"/>
</dbReference>
<name>A0ABU0AJG2_9BACI</name>
<evidence type="ECO:0000313" key="3">
    <source>
        <dbReference type="EMBL" id="MDQ0271403.1"/>
    </source>
</evidence>
<evidence type="ECO:0000256" key="1">
    <source>
        <dbReference type="ARBA" id="ARBA00006817"/>
    </source>
</evidence>
<dbReference type="Pfam" id="PF08327">
    <property type="entry name" value="AHSA1"/>
    <property type="match status" value="1"/>
</dbReference>
<evidence type="ECO:0000259" key="2">
    <source>
        <dbReference type="Pfam" id="PF08327"/>
    </source>
</evidence>
<gene>
    <name evidence="3" type="ORF">J2S17_003291</name>
</gene>
<dbReference type="InterPro" id="IPR013538">
    <property type="entry name" value="ASHA1/2-like_C"/>
</dbReference>
<organism evidence="3 4">
    <name type="scientific">Cytobacillus purgationiresistens</name>
    <dbReference type="NCBI Taxonomy" id="863449"/>
    <lineage>
        <taxon>Bacteria</taxon>
        <taxon>Bacillati</taxon>
        <taxon>Bacillota</taxon>
        <taxon>Bacilli</taxon>
        <taxon>Bacillales</taxon>
        <taxon>Bacillaceae</taxon>
        <taxon>Cytobacillus</taxon>
    </lineage>
</organism>
<reference evidence="3 4" key="1">
    <citation type="submission" date="2023-07" db="EMBL/GenBank/DDBJ databases">
        <title>Genomic Encyclopedia of Type Strains, Phase IV (KMG-IV): sequencing the most valuable type-strain genomes for metagenomic binning, comparative biology and taxonomic classification.</title>
        <authorList>
            <person name="Goeker M."/>
        </authorList>
    </citation>
    <scope>NUCLEOTIDE SEQUENCE [LARGE SCALE GENOMIC DNA]</scope>
    <source>
        <strain evidence="3 4">DSM 23494</strain>
    </source>
</reference>
<dbReference type="Proteomes" id="UP001238088">
    <property type="component" value="Unassembled WGS sequence"/>
</dbReference>
<dbReference type="RefSeq" id="WP_307476510.1">
    <property type="nucleotide sequence ID" value="NZ_JAUSUB010000014.1"/>
</dbReference>
<dbReference type="Gene3D" id="3.30.530.20">
    <property type="match status" value="1"/>
</dbReference>
<feature type="domain" description="Activator of Hsp90 ATPase homologue 1/2-like C-terminal" evidence="2">
    <location>
        <begin position="24"/>
        <end position="161"/>
    </location>
</feature>
<comment type="similarity">
    <text evidence="1">Belongs to the AHA1 family.</text>
</comment>
<proteinExistence type="inferred from homology"/>
<sequence length="167" mass="19507">MKKSFNETLSRVEGRDLIIERVFNAPRELVFKAFSDSTHLANWWGPKGWTTTNYRMELFPEGVWHYCMRSTDGHESWGKSTYKEIVEPERIVYIDAFSDKDENTIANMPEMMITLSFKEYDGKTNLICRTQFESEDELNKIMEMGVVAGLTESWDCLEIHLEAAKED</sequence>
<protein>
    <submittedName>
        <fullName evidence="3">Uncharacterized protein YndB with AHSA1/START domain</fullName>
    </submittedName>
</protein>
<evidence type="ECO:0000313" key="4">
    <source>
        <dbReference type="Proteomes" id="UP001238088"/>
    </source>
</evidence>
<dbReference type="SUPFAM" id="SSF55961">
    <property type="entry name" value="Bet v1-like"/>
    <property type="match status" value="1"/>
</dbReference>
<comment type="caution">
    <text evidence="3">The sequence shown here is derived from an EMBL/GenBank/DDBJ whole genome shotgun (WGS) entry which is preliminary data.</text>
</comment>
<dbReference type="InterPro" id="IPR023393">
    <property type="entry name" value="START-like_dom_sf"/>
</dbReference>
<accession>A0ABU0AJG2</accession>
<keyword evidence="4" id="KW-1185">Reference proteome</keyword>